<dbReference type="Proteomes" id="UP000034922">
    <property type="component" value="Unassembled WGS sequence"/>
</dbReference>
<dbReference type="GO" id="GO:0008168">
    <property type="term" value="F:methyltransferase activity"/>
    <property type="evidence" value="ECO:0007669"/>
    <property type="project" value="UniProtKB-KW"/>
</dbReference>
<accession>A0A0G1NAM7</accession>
<dbReference type="AlphaFoldDB" id="A0A0G1NAM7"/>
<sequence>MKIKKFRYVQSCYLCHHKEFEDLGQSKCPILTPKHRLVRCDNCGLVFVNPMPDEKELSKIYSTEYRLGYQSWIGKILNFYNYKVFAADARFIKRYIQRGKIIDIGYGSGEMLSALGPGWNKYGFDAYSKKADRIEIQRRLGIKTLASLGGLKNNSFDLVILRN</sequence>
<dbReference type="STRING" id="1618589.UX25_C0010G0001"/>
<proteinExistence type="predicted"/>
<keyword evidence="1" id="KW-0830">Ubiquinone</keyword>
<name>A0A0G1NAM7_9BACT</name>
<protein>
    <submittedName>
        <fullName evidence="1">Methylase involved in ubiquinone/menaquinone biosynthesis</fullName>
    </submittedName>
</protein>
<gene>
    <name evidence="1" type="ORF">UX25_C0010G0001</name>
</gene>
<dbReference type="EMBL" id="LCLM01000010">
    <property type="protein sequence ID" value="KKU17422.1"/>
    <property type="molecule type" value="Genomic_DNA"/>
</dbReference>
<dbReference type="SUPFAM" id="SSF53335">
    <property type="entry name" value="S-adenosyl-L-methionine-dependent methyltransferases"/>
    <property type="match status" value="1"/>
</dbReference>
<comment type="caution">
    <text evidence="1">The sequence shown here is derived from an EMBL/GenBank/DDBJ whole genome shotgun (WGS) entry which is preliminary data.</text>
</comment>
<reference evidence="1 2" key="1">
    <citation type="journal article" date="2015" name="Nature">
        <title>rRNA introns, odd ribosomes, and small enigmatic genomes across a large radiation of phyla.</title>
        <authorList>
            <person name="Brown C.T."/>
            <person name="Hug L.A."/>
            <person name="Thomas B.C."/>
            <person name="Sharon I."/>
            <person name="Castelle C.J."/>
            <person name="Singh A."/>
            <person name="Wilkins M.J."/>
            <person name="Williams K.H."/>
            <person name="Banfield J.F."/>
        </authorList>
    </citation>
    <scope>NUCLEOTIDE SEQUENCE [LARGE SCALE GENOMIC DNA]</scope>
</reference>
<dbReference type="Gene3D" id="3.40.50.150">
    <property type="entry name" value="Vaccinia Virus protein VP39"/>
    <property type="match status" value="1"/>
</dbReference>
<dbReference type="InterPro" id="IPR029063">
    <property type="entry name" value="SAM-dependent_MTases_sf"/>
</dbReference>
<dbReference type="GO" id="GO:0032259">
    <property type="term" value="P:methylation"/>
    <property type="evidence" value="ECO:0007669"/>
    <property type="project" value="UniProtKB-KW"/>
</dbReference>
<evidence type="ECO:0000313" key="2">
    <source>
        <dbReference type="Proteomes" id="UP000034922"/>
    </source>
</evidence>
<keyword evidence="1" id="KW-0489">Methyltransferase</keyword>
<keyword evidence="1" id="KW-0808">Transferase</keyword>
<organism evidence="1 2">
    <name type="scientific">Candidatus Woesebacteria bacterium GW2011_GWC2_45_9</name>
    <dbReference type="NCBI Taxonomy" id="1618589"/>
    <lineage>
        <taxon>Bacteria</taxon>
        <taxon>Candidatus Woeseibacteriota</taxon>
    </lineage>
</organism>
<feature type="non-terminal residue" evidence="1">
    <location>
        <position position="163"/>
    </location>
</feature>
<evidence type="ECO:0000313" key="1">
    <source>
        <dbReference type="EMBL" id="KKU17422.1"/>
    </source>
</evidence>